<dbReference type="Pfam" id="PF00107">
    <property type="entry name" value="ADH_zinc_N"/>
    <property type="match status" value="1"/>
</dbReference>
<dbReference type="SUPFAM" id="SSF51735">
    <property type="entry name" value="NAD(P)-binding Rossmann-fold domains"/>
    <property type="match status" value="1"/>
</dbReference>
<sequence>MRAFCIDEPGKYSFRDIPVPVPRDGEVLLRIKKVGYCGSDLNTWRGLNPLVKYPRIPGHEISGVVEQVTRGVPAGVKVGDIVTAMPYTSCGKCWSCLSGRPNACKNNETLGVQREGALTEFIVLPWEKIVHGGRLGLRELAIVEPLAIGIHAGKQCDPKEGDHMLVFGCGMIGIGAVAEGIRAGAKVIAVDVDDSKLEMMRSIGAAFTVNSKKENLQERVLEITGGHGPAVVLEAIGLPETFVQAVDLAAYSGRVVFVGYAKAPVTFDTKYFILKEISIRGSRGSGRPDFEQAVALLESGAFPVDRLISAEFPFEKAGEAMEQWNANPGAVSRMMISLD</sequence>
<dbReference type="InterPro" id="IPR036291">
    <property type="entry name" value="NAD(P)-bd_dom_sf"/>
</dbReference>
<evidence type="ECO:0000313" key="5">
    <source>
        <dbReference type="Proteomes" id="UP000295066"/>
    </source>
</evidence>
<protein>
    <submittedName>
        <fullName evidence="4">2-desacetyl-2-hydroxyethyl bacteriochlorophyllide A dehydrogenase</fullName>
    </submittedName>
</protein>
<evidence type="ECO:0000259" key="3">
    <source>
        <dbReference type="Pfam" id="PF08240"/>
    </source>
</evidence>
<dbReference type="Pfam" id="PF08240">
    <property type="entry name" value="ADH_N"/>
    <property type="match status" value="1"/>
</dbReference>
<comment type="caution">
    <text evidence="4">The sequence shown here is derived from an EMBL/GenBank/DDBJ whole genome shotgun (WGS) entry which is preliminary data.</text>
</comment>
<dbReference type="InterPro" id="IPR013149">
    <property type="entry name" value="ADH-like_C"/>
</dbReference>
<dbReference type="Proteomes" id="UP000295066">
    <property type="component" value="Unassembled WGS sequence"/>
</dbReference>
<gene>
    <name evidence="4" type="ORF">C8D99_10243</name>
</gene>
<dbReference type="EMBL" id="SORI01000002">
    <property type="protein sequence ID" value="TDY63062.1"/>
    <property type="molecule type" value="Genomic_DNA"/>
</dbReference>
<dbReference type="Gene3D" id="3.40.50.720">
    <property type="entry name" value="NAD(P)-binding Rossmann-like Domain"/>
    <property type="match status" value="1"/>
</dbReference>
<accession>A0A4R8MFD1</accession>
<dbReference type="Gene3D" id="3.90.180.10">
    <property type="entry name" value="Medium-chain alcohol dehydrogenases, catalytic domain"/>
    <property type="match status" value="1"/>
</dbReference>
<dbReference type="PANTHER" id="PTHR43401:SF2">
    <property type="entry name" value="L-THREONINE 3-DEHYDROGENASE"/>
    <property type="match status" value="1"/>
</dbReference>
<keyword evidence="5" id="KW-1185">Reference proteome</keyword>
<evidence type="ECO:0000256" key="1">
    <source>
        <dbReference type="ARBA" id="ARBA00023002"/>
    </source>
</evidence>
<reference evidence="4 5" key="1">
    <citation type="submission" date="2019-03" db="EMBL/GenBank/DDBJ databases">
        <title>Genomic Encyclopedia of Type Strains, Phase IV (KMG-IV): sequencing the most valuable type-strain genomes for metagenomic binning, comparative biology and taxonomic classification.</title>
        <authorList>
            <person name="Goeker M."/>
        </authorList>
    </citation>
    <scope>NUCLEOTIDE SEQUENCE [LARGE SCALE GENOMIC DNA]</scope>
    <source>
        <strain evidence="4 5">DSM 25964</strain>
    </source>
</reference>
<feature type="domain" description="Alcohol dehydrogenase-like C-terminal" evidence="2">
    <location>
        <begin position="172"/>
        <end position="298"/>
    </location>
</feature>
<dbReference type="AlphaFoldDB" id="A0A4R8MFD1"/>
<dbReference type="OrthoDB" id="9770238at2"/>
<proteinExistence type="predicted"/>
<dbReference type="RefSeq" id="WP_133955865.1">
    <property type="nucleotide sequence ID" value="NZ_SORI01000002.1"/>
</dbReference>
<keyword evidence="1" id="KW-0560">Oxidoreductase</keyword>
<feature type="domain" description="Alcohol dehydrogenase-like N-terminal" evidence="3">
    <location>
        <begin position="24"/>
        <end position="130"/>
    </location>
</feature>
<dbReference type="InterPro" id="IPR011032">
    <property type="entry name" value="GroES-like_sf"/>
</dbReference>
<dbReference type="CDD" id="cd08261">
    <property type="entry name" value="Zn_ADH7"/>
    <property type="match status" value="1"/>
</dbReference>
<dbReference type="SUPFAM" id="SSF50129">
    <property type="entry name" value="GroES-like"/>
    <property type="match status" value="1"/>
</dbReference>
<evidence type="ECO:0000259" key="2">
    <source>
        <dbReference type="Pfam" id="PF00107"/>
    </source>
</evidence>
<dbReference type="InterPro" id="IPR050129">
    <property type="entry name" value="Zn_alcohol_dh"/>
</dbReference>
<organism evidence="4 5">
    <name type="scientific">Aminivibrio pyruvatiphilus</name>
    <dbReference type="NCBI Taxonomy" id="1005740"/>
    <lineage>
        <taxon>Bacteria</taxon>
        <taxon>Thermotogati</taxon>
        <taxon>Synergistota</taxon>
        <taxon>Synergistia</taxon>
        <taxon>Synergistales</taxon>
        <taxon>Aminobacteriaceae</taxon>
        <taxon>Aminivibrio</taxon>
    </lineage>
</organism>
<name>A0A4R8MFD1_9BACT</name>
<dbReference type="PANTHER" id="PTHR43401">
    <property type="entry name" value="L-THREONINE 3-DEHYDROGENASE"/>
    <property type="match status" value="1"/>
</dbReference>
<dbReference type="GO" id="GO:0016491">
    <property type="term" value="F:oxidoreductase activity"/>
    <property type="evidence" value="ECO:0007669"/>
    <property type="project" value="UniProtKB-KW"/>
</dbReference>
<evidence type="ECO:0000313" key="4">
    <source>
        <dbReference type="EMBL" id="TDY63062.1"/>
    </source>
</evidence>
<dbReference type="InterPro" id="IPR013154">
    <property type="entry name" value="ADH-like_N"/>
</dbReference>